<dbReference type="AlphaFoldDB" id="A0A3S0XKQ8"/>
<comment type="caution">
    <text evidence="2">The sequence shown here is derived from an EMBL/GenBank/DDBJ whole genome shotgun (WGS) entry which is preliminary data.</text>
</comment>
<feature type="transmembrane region" description="Helical" evidence="1">
    <location>
        <begin position="112"/>
        <end position="128"/>
    </location>
</feature>
<organism evidence="2 3">
    <name type="scientific">Azospirillum doebereinerae</name>
    <dbReference type="NCBI Taxonomy" id="92933"/>
    <lineage>
        <taxon>Bacteria</taxon>
        <taxon>Pseudomonadati</taxon>
        <taxon>Pseudomonadota</taxon>
        <taxon>Alphaproteobacteria</taxon>
        <taxon>Rhodospirillales</taxon>
        <taxon>Azospirillaceae</taxon>
        <taxon>Azospirillum</taxon>
    </lineage>
</organism>
<name>A0A3S0XKQ8_9PROT</name>
<feature type="transmembrane region" description="Helical" evidence="1">
    <location>
        <begin position="206"/>
        <end position="224"/>
    </location>
</feature>
<feature type="transmembrane region" description="Helical" evidence="1">
    <location>
        <begin position="335"/>
        <end position="359"/>
    </location>
</feature>
<protein>
    <recommendedName>
        <fullName evidence="4">O-antigen ligase domain-containing protein</fullName>
    </recommendedName>
</protein>
<evidence type="ECO:0000256" key="1">
    <source>
        <dbReference type="SAM" id="Phobius"/>
    </source>
</evidence>
<feature type="transmembrane region" description="Helical" evidence="1">
    <location>
        <begin position="230"/>
        <end position="246"/>
    </location>
</feature>
<accession>A0A3S0XKQ8</accession>
<reference evidence="2 3" key="1">
    <citation type="submission" date="2018-12" db="EMBL/GenBank/DDBJ databases">
        <authorList>
            <person name="Yang Y."/>
        </authorList>
    </citation>
    <scope>NUCLEOTIDE SEQUENCE [LARGE SCALE GENOMIC DNA]</scope>
    <source>
        <strain evidence="2 3">GSF71</strain>
    </source>
</reference>
<feature type="transmembrane region" description="Helical" evidence="1">
    <location>
        <begin position="135"/>
        <end position="155"/>
    </location>
</feature>
<feature type="transmembrane region" description="Helical" evidence="1">
    <location>
        <begin position="40"/>
        <end position="59"/>
    </location>
</feature>
<dbReference type="Proteomes" id="UP000280346">
    <property type="component" value="Unassembled WGS sequence"/>
</dbReference>
<keyword evidence="3" id="KW-1185">Reference proteome</keyword>
<feature type="transmembrane region" description="Helical" evidence="1">
    <location>
        <begin position="175"/>
        <end position="199"/>
    </location>
</feature>
<evidence type="ECO:0000313" key="2">
    <source>
        <dbReference type="EMBL" id="RUQ67224.1"/>
    </source>
</evidence>
<feature type="transmembrane region" description="Helical" evidence="1">
    <location>
        <begin position="396"/>
        <end position="412"/>
    </location>
</feature>
<keyword evidence="1" id="KW-1133">Transmembrane helix</keyword>
<keyword evidence="1" id="KW-0812">Transmembrane</keyword>
<feature type="transmembrane region" description="Helical" evidence="1">
    <location>
        <begin position="253"/>
        <end position="276"/>
    </location>
</feature>
<feature type="transmembrane region" description="Helical" evidence="1">
    <location>
        <begin position="12"/>
        <end position="34"/>
    </location>
</feature>
<gene>
    <name evidence="2" type="ORF">EJ913_21195</name>
</gene>
<dbReference type="OrthoDB" id="7300702at2"/>
<evidence type="ECO:0008006" key="4">
    <source>
        <dbReference type="Google" id="ProtNLM"/>
    </source>
</evidence>
<feature type="transmembrane region" description="Helical" evidence="1">
    <location>
        <begin position="79"/>
        <end position="100"/>
    </location>
</feature>
<sequence>MPVADAGEGEAAGRWSAAFPALAVALALVLYGAFSAPAPPVLRATEAVIGLLLLAAVGWRRPLFAVTGHALRAPALPRWEALALPAFAWLLWAPLLRAAALGWDAADILRDAVPLLYLFLPVLLVPVLRGVAGRAVPILGAGLILAGLFLALRWWKQVEWGFGAVGTRAMPDGDGYFLNAPSVLFAAVALPALALGLFARGGLGRGVAALCCAGGGALCLGALAGAVHRTALGLAALSGLALILWLGRRRPWLAVPVLAAALVVGLLLGDPLLGAWGQAAEKTRLTGANARWEEAAAVLAHVAQSPWSLLFGDGWGAKLSNPAVGGWRVSYTHTLATYVLVKGGVLGALALAAYLGGLVPAALRLLRVDPLLGWSLLPPLLMALGLHTSFKYLDTGVLLSLMVLASGIRKPLSMQ</sequence>
<evidence type="ECO:0000313" key="3">
    <source>
        <dbReference type="Proteomes" id="UP000280346"/>
    </source>
</evidence>
<keyword evidence="1" id="KW-0472">Membrane</keyword>
<proteinExistence type="predicted"/>
<dbReference type="EMBL" id="RZIJ01000018">
    <property type="protein sequence ID" value="RUQ67224.1"/>
    <property type="molecule type" value="Genomic_DNA"/>
</dbReference>